<proteinExistence type="predicted"/>
<name>A0A1G8IEC0_9BACL</name>
<protein>
    <submittedName>
        <fullName evidence="8">ABC-2 family transporter protein</fullName>
    </submittedName>
</protein>
<dbReference type="GO" id="GO:0005886">
    <property type="term" value="C:plasma membrane"/>
    <property type="evidence" value="ECO:0007669"/>
    <property type="project" value="UniProtKB-SubCell"/>
</dbReference>
<sequence length="368" mass="40054">MRIFGLYLKRIVKRRLTLIFMVLLPVLFTFMVVTQYNDATKVTLAMYVPDPAVDSYVSAMLEKQDVTLIHAKDADSAIQTSANLGIVFTSTAGELFDNPGAMKIESYAKEVNFNSKSLEVKLNSIFSSLQTLASNAPDAGAFQESMKLMADSPAPVTIKPSILGNPNAVVLTSTFNMIVFIMLFLTMTNTLLFLGDKVHSTTERVLLTAKNKLSYYLQTVSVFAAIGIVQFLLMIALMSGAFGIDLELSAFHLLLLVLAYGLLNVIAAGIGLLLVSRTTKQSTGRLLVTVVSLPLAMLGGTLWPSSIMPEGMQRFARILPTRWITELNTELFSGFTGSGSAVTVHFVSLLGCAALIFLLLTRVKTQDI</sequence>
<comment type="subcellular location">
    <subcellularLocation>
        <location evidence="1">Cell membrane</location>
        <topology evidence="1">Multi-pass membrane protein</topology>
    </subcellularLocation>
</comment>
<keyword evidence="2" id="KW-1003">Cell membrane</keyword>
<reference evidence="9" key="1">
    <citation type="submission" date="2016-10" db="EMBL/GenBank/DDBJ databases">
        <authorList>
            <person name="Varghese N."/>
            <person name="Submissions S."/>
        </authorList>
    </citation>
    <scope>NUCLEOTIDE SEQUENCE [LARGE SCALE GENOMIC DNA]</scope>
    <source>
        <strain evidence="9">CGMCC 1.11012</strain>
    </source>
</reference>
<evidence type="ECO:0000313" key="9">
    <source>
        <dbReference type="Proteomes" id="UP000199050"/>
    </source>
</evidence>
<dbReference type="GO" id="GO:0140359">
    <property type="term" value="F:ABC-type transporter activity"/>
    <property type="evidence" value="ECO:0007669"/>
    <property type="project" value="InterPro"/>
</dbReference>
<dbReference type="EMBL" id="FNDX01000003">
    <property type="protein sequence ID" value="SDI17192.1"/>
    <property type="molecule type" value="Genomic_DNA"/>
</dbReference>
<dbReference type="Proteomes" id="UP000199050">
    <property type="component" value="Unassembled WGS sequence"/>
</dbReference>
<evidence type="ECO:0000256" key="3">
    <source>
        <dbReference type="ARBA" id="ARBA00022692"/>
    </source>
</evidence>
<keyword evidence="4 6" id="KW-1133">Transmembrane helix</keyword>
<feature type="transmembrane region" description="Helical" evidence="6">
    <location>
        <begin position="250"/>
        <end position="274"/>
    </location>
</feature>
<evidence type="ECO:0000256" key="2">
    <source>
        <dbReference type="ARBA" id="ARBA00022475"/>
    </source>
</evidence>
<evidence type="ECO:0000256" key="4">
    <source>
        <dbReference type="ARBA" id="ARBA00022989"/>
    </source>
</evidence>
<evidence type="ECO:0000256" key="6">
    <source>
        <dbReference type="SAM" id="Phobius"/>
    </source>
</evidence>
<evidence type="ECO:0000256" key="1">
    <source>
        <dbReference type="ARBA" id="ARBA00004651"/>
    </source>
</evidence>
<dbReference type="AlphaFoldDB" id="A0A1G8IEC0"/>
<organism evidence="8 9">
    <name type="scientific">Paenibacillus typhae</name>
    <dbReference type="NCBI Taxonomy" id="1174501"/>
    <lineage>
        <taxon>Bacteria</taxon>
        <taxon>Bacillati</taxon>
        <taxon>Bacillota</taxon>
        <taxon>Bacilli</taxon>
        <taxon>Bacillales</taxon>
        <taxon>Paenibacillaceae</taxon>
        <taxon>Paenibacillus</taxon>
    </lineage>
</organism>
<dbReference type="PANTHER" id="PTHR30294:SF38">
    <property type="entry name" value="TRANSPORT PERMEASE PROTEIN"/>
    <property type="match status" value="1"/>
</dbReference>
<feature type="transmembrane region" description="Helical" evidence="6">
    <location>
        <begin position="341"/>
        <end position="360"/>
    </location>
</feature>
<accession>A0A1G8IEC0</accession>
<feature type="transmembrane region" description="Helical" evidence="6">
    <location>
        <begin position="175"/>
        <end position="194"/>
    </location>
</feature>
<keyword evidence="3 6" id="KW-0812">Transmembrane</keyword>
<feature type="transmembrane region" description="Helical" evidence="6">
    <location>
        <begin position="286"/>
        <end position="303"/>
    </location>
</feature>
<dbReference type="InterPro" id="IPR013525">
    <property type="entry name" value="ABC2_TM"/>
</dbReference>
<dbReference type="InterPro" id="IPR051449">
    <property type="entry name" value="ABC-2_transporter_component"/>
</dbReference>
<keyword evidence="5 6" id="KW-0472">Membrane</keyword>
<feature type="domain" description="ABC-2 type transporter transmembrane" evidence="7">
    <location>
        <begin position="17"/>
        <end position="360"/>
    </location>
</feature>
<dbReference type="STRING" id="1174501.SAMN05216192_103210"/>
<feature type="transmembrane region" description="Helical" evidence="6">
    <location>
        <begin position="215"/>
        <end position="244"/>
    </location>
</feature>
<evidence type="ECO:0000313" key="8">
    <source>
        <dbReference type="EMBL" id="SDI17192.1"/>
    </source>
</evidence>
<dbReference type="OrthoDB" id="266913at2"/>
<dbReference type="Pfam" id="PF12698">
    <property type="entry name" value="ABC2_membrane_3"/>
    <property type="match status" value="1"/>
</dbReference>
<evidence type="ECO:0000256" key="5">
    <source>
        <dbReference type="ARBA" id="ARBA00023136"/>
    </source>
</evidence>
<gene>
    <name evidence="8" type="ORF">SAMN05216192_103210</name>
</gene>
<keyword evidence="9" id="KW-1185">Reference proteome</keyword>
<evidence type="ECO:0000259" key="7">
    <source>
        <dbReference type="Pfam" id="PF12698"/>
    </source>
</evidence>
<dbReference type="RefSeq" id="WP_090712554.1">
    <property type="nucleotide sequence ID" value="NZ_CBCSKY010000001.1"/>
</dbReference>
<dbReference type="PANTHER" id="PTHR30294">
    <property type="entry name" value="MEMBRANE COMPONENT OF ABC TRANSPORTER YHHJ-RELATED"/>
    <property type="match status" value="1"/>
</dbReference>
<feature type="transmembrane region" description="Helical" evidence="6">
    <location>
        <begin position="16"/>
        <end position="36"/>
    </location>
</feature>